<comment type="similarity">
    <text evidence="1">Belongs to the ATG101 family.</text>
</comment>
<dbReference type="GO" id="GO:0000045">
    <property type="term" value="P:autophagosome assembly"/>
    <property type="evidence" value="ECO:0007669"/>
    <property type="project" value="TreeGrafter"/>
</dbReference>
<name>A0A915EBR8_9BILA</name>
<dbReference type="GO" id="GO:1990316">
    <property type="term" value="C:Atg1/ULK1 kinase complex"/>
    <property type="evidence" value="ECO:0007669"/>
    <property type="project" value="TreeGrafter"/>
</dbReference>
<evidence type="ECO:0000313" key="5">
    <source>
        <dbReference type="WBParaSite" id="jg4661"/>
    </source>
</evidence>
<dbReference type="AlphaFoldDB" id="A0A915EBR8"/>
<reference evidence="5" key="1">
    <citation type="submission" date="2022-11" db="UniProtKB">
        <authorList>
            <consortium name="WormBaseParasite"/>
        </authorList>
    </citation>
    <scope>IDENTIFICATION</scope>
</reference>
<organism evidence="4 5">
    <name type="scientific">Ditylenchus dipsaci</name>
    <dbReference type="NCBI Taxonomy" id="166011"/>
    <lineage>
        <taxon>Eukaryota</taxon>
        <taxon>Metazoa</taxon>
        <taxon>Ecdysozoa</taxon>
        <taxon>Nematoda</taxon>
        <taxon>Chromadorea</taxon>
        <taxon>Rhabditida</taxon>
        <taxon>Tylenchina</taxon>
        <taxon>Tylenchomorpha</taxon>
        <taxon>Sphaerularioidea</taxon>
        <taxon>Anguinidae</taxon>
        <taxon>Anguininae</taxon>
        <taxon>Ditylenchus</taxon>
    </lineage>
</organism>
<dbReference type="InterPro" id="IPR012445">
    <property type="entry name" value="ATG101"/>
</dbReference>
<dbReference type="PANTHER" id="PTHR13292:SF0">
    <property type="entry name" value="AUTOPHAGY-RELATED PROTEIN 101"/>
    <property type="match status" value="1"/>
</dbReference>
<evidence type="ECO:0000313" key="4">
    <source>
        <dbReference type="Proteomes" id="UP000887574"/>
    </source>
</evidence>
<dbReference type="GO" id="GO:0000407">
    <property type="term" value="C:phagophore assembly site"/>
    <property type="evidence" value="ECO:0007669"/>
    <property type="project" value="TreeGrafter"/>
</dbReference>
<protein>
    <recommendedName>
        <fullName evidence="2">Autophagy-related protein 101</fullName>
    </recommendedName>
</protein>
<keyword evidence="4" id="KW-1185">Reference proteome</keyword>
<dbReference type="WBParaSite" id="jg4661">
    <property type="protein sequence ID" value="jg4661"/>
    <property type="gene ID" value="jg4661"/>
</dbReference>
<dbReference type="PANTHER" id="PTHR13292">
    <property type="entry name" value="AUTOPHAGY-RELATED PROTEIN 101"/>
    <property type="match status" value="1"/>
</dbReference>
<evidence type="ECO:0000256" key="1">
    <source>
        <dbReference type="ARBA" id="ARBA00007130"/>
    </source>
</evidence>
<proteinExistence type="inferred from homology"/>
<sequence>MNARNQQLQLTVECRQIRDVTLCAFHTILLHRSVGKFKYTSDVNYTLGSIGVEEIDCDEIDLTYVRVNSPELVSDVDIKVRDFADAIQAAITDGYFLSGSSPHSSPGQEGRLHGIDRWENLFGAQIRLEFYQRRKRKWPIQKTINEDFYRMREFVGEKLSESVLSVCETVNKPQYLPKMPTRSELPDVYDDRFSDCHPYLYRVESDYGSKLHENASKASFMKKLFLDTLTFTS</sequence>
<evidence type="ECO:0000256" key="2">
    <source>
        <dbReference type="ARBA" id="ARBA00018874"/>
    </source>
</evidence>
<evidence type="ECO:0000256" key="3">
    <source>
        <dbReference type="ARBA" id="ARBA00023006"/>
    </source>
</evidence>
<accession>A0A915EBR8</accession>
<dbReference type="Proteomes" id="UP000887574">
    <property type="component" value="Unplaced"/>
</dbReference>
<dbReference type="GO" id="GO:0019901">
    <property type="term" value="F:protein kinase binding"/>
    <property type="evidence" value="ECO:0007669"/>
    <property type="project" value="TreeGrafter"/>
</dbReference>
<keyword evidence="3" id="KW-0072">Autophagy</keyword>
<dbReference type="Pfam" id="PF07855">
    <property type="entry name" value="ATG101"/>
    <property type="match status" value="1"/>
</dbReference>